<dbReference type="VEuPathDB" id="AmoebaDB:NAEGRDRAFT_69336"/>
<protein>
    <submittedName>
        <fullName evidence="13">Predicted protein</fullName>
    </submittedName>
</protein>
<keyword evidence="14" id="KW-1185">Reference proteome</keyword>
<feature type="compositionally biased region" description="Polar residues" evidence="11">
    <location>
        <begin position="1"/>
        <end position="10"/>
    </location>
</feature>
<keyword evidence="5" id="KW-0493">Microtubule</keyword>
<dbReference type="GO" id="GO:0005874">
    <property type="term" value="C:microtubule"/>
    <property type="evidence" value="ECO:0007669"/>
    <property type="project" value="UniProtKB-KW"/>
</dbReference>
<evidence type="ECO:0000256" key="1">
    <source>
        <dbReference type="ARBA" id="ARBA00004186"/>
    </source>
</evidence>
<evidence type="ECO:0000256" key="9">
    <source>
        <dbReference type="ARBA" id="ARBA00023306"/>
    </source>
</evidence>
<keyword evidence="4" id="KW-0132">Cell division</keyword>
<evidence type="ECO:0000256" key="3">
    <source>
        <dbReference type="ARBA" id="ARBA00022490"/>
    </source>
</evidence>
<dbReference type="GO" id="GO:0005815">
    <property type="term" value="C:microtubule organizing center"/>
    <property type="evidence" value="ECO:0007669"/>
    <property type="project" value="TreeGrafter"/>
</dbReference>
<dbReference type="PANTHER" id="PTHR19378">
    <property type="entry name" value="GOLGIN- RELATED"/>
    <property type="match status" value="1"/>
</dbReference>
<dbReference type="OMA" id="LEWFCGN"/>
<feature type="domain" description="HAUS augmin-like complex subunit 3 N-terminal" evidence="12">
    <location>
        <begin position="70"/>
        <end position="213"/>
    </location>
</feature>
<evidence type="ECO:0000259" key="12">
    <source>
        <dbReference type="Pfam" id="PF14932"/>
    </source>
</evidence>
<dbReference type="RefSeq" id="XP_002675401.1">
    <property type="nucleotide sequence ID" value="XM_002675355.1"/>
</dbReference>
<evidence type="ECO:0000256" key="11">
    <source>
        <dbReference type="SAM" id="MobiDB-lite"/>
    </source>
</evidence>
<dbReference type="EMBL" id="GG738878">
    <property type="protein sequence ID" value="EFC42657.1"/>
    <property type="molecule type" value="Genomic_DNA"/>
</dbReference>
<dbReference type="GO" id="GO:0051225">
    <property type="term" value="P:spindle assembly"/>
    <property type="evidence" value="ECO:0007669"/>
    <property type="project" value="InterPro"/>
</dbReference>
<reference evidence="13 14" key="1">
    <citation type="journal article" date="2010" name="Cell">
        <title>The genome of Naegleria gruberi illuminates early eukaryotic versatility.</title>
        <authorList>
            <person name="Fritz-Laylin L.K."/>
            <person name="Prochnik S.E."/>
            <person name="Ginger M.L."/>
            <person name="Dacks J.B."/>
            <person name="Carpenter M.L."/>
            <person name="Field M.C."/>
            <person name="Kuo A."/>
            <person name="Paredez A."/>
            <person name="Chapman J."/>
            <person name="Pham J."/>
            <person name="Shu S."/>
            <person name="Neupane R."/>
            <person name="Cipriano M."/>
            <person name="Mancuso J."/>
            <person name="Tu H."/>
            <person name="Salamov A."/>
            <person name="Lindquist E."/>
            <person name="Shapiro H."/>
            <person name="Lucas S."/>
            <person name="Grigoriev I.V."/>
            <person name="Cande W.Z."/>
            <person name="Fulton C."/>
            <person name="Rokhsar D.S."/>
            <person name="Dawson S.C."/>
        </authorList>
    </citation>
    <scope>NUCLEOTIDE SEQUENCE [LARGE SCALE GENOMIC DNA]</scope>
    <source>
        <strain evidence="13 14">NEG-M</strain>
    </source>
</reference>
<keyword evidence="7 10" id="KW-0175">Coiled coil</keyword>
<dbReference type="AlphaFoldDB" id="D2VKB6"/>
<dbReference type="STRING" id="5762.D2VKB6"/>
<dbReference type="PANTHER" id="PTHR19378:SF0">
    <property type="entry name" value="HAUS AUGMIN-LIKE COMPLEX SUBUNIT 3"/>
    <property type="match status" value="1"/>
</dbReference>
<keyword evidence="6" id="KW-0498">Mitosis</keyword>
<proteinExistence type="inferred from homology"/>
<dbReference type="Proteomes" id="UP000006671">
    <property type="component" value="Unassembled WGS sequence"/>
</dbReference>
<dbReference type="GeneID" id="8852006"/>
<feature type="region of interest" description="Disordered" evidence="11">
    <location>
        <begin position="1"/>
        <end position="29"/>
    </location>
</feature>
<evidence type="ECO:0000256" key="2">
    <source>
        <dbReference type="ARBA" id="ARBA00009645"/>
    </source>
</evidence>
<evidence type="ECO:0000256" key="6">
    <source>
        <dbReference type="ARBA" id="ARBA00022776"/>
    </source>
</evidence>
<comment type="similarity">
    <text evidence="2">Belongs to the HAUS3 family.</text>
</comment>
<evidence type="ECO:0000256" key="7">
    <source>
        <dbReference type="ARBA" id="ARBA00023054"/>
    </source>
</evidence>
<dbReference type="KEGG" id="ngr:NAEGRDRAFT_69336"/>
<evidence type="ECO:0000256" key="8">
    <source>
        <dbReference type="ARBA" id="ARBA00023212"/>
    </source>
</evidence>
<accession>D2VKB6</accession>
<evidence type="ECO:0000256" key="5">
    <source>
        <dbReference type="ARBA" id="ARBA00022701"/>
    </source>
</evidence>
<name>D2VKB6_NAEGR</name>
<dbReference type="GO" id="GO:0051301">
    <property type="term" value="P:cell division"/>
    <property type="evidence" value="ECO:0007669"/>
    <property type="project" value="UniProtKB-KW"/>
</dbReference>
<dbReference type="OrthoDB" id="2159690at2759"/>
<gene>
    <name evidence="13" type="ORF">NAEGRDRAFT_69336</name>
</gene>
<dbReference type="GO" id="GO:0072686">
    <property type="term" value="C:mitotic spindle"/>
    <property type="evidence" value="ECO:0007669"/>
    <property type="project" value="TreeGrafter"/>
</dbReference>
<dbReference type="Pfam" id="PF14932">
    <property type="entry name" value="HAUS-augmin3"/>
    <property type="match status" value="1"/>
</dbReference>
<feature type="coiled-coil region" evidence="10">
    <location>
        <begin position="131"/>
        <end position="172"/>
    </location>
</feature>
<dbReference type="GO" id="GO:0070652">
    <property type="term" value="C:HAUS complex"/>
    <property type="evidence" value="ECO:0007669"/>
    <property type="project" value="InterPro"/>
</dbReference>
<dbReference type="InterPro" id="IPR026206">
    <property type="entry name" value="HAUS3"/>
</dbReference>
<dbReference type="GO" id="GO:0031023">
    <property type="term" value="P:microtubule organizing center organization"/>
    <property type="evidence" value="ECO:0007669"/>
    <property type="project" value="TreeGrafter"/>
</dbReference>
<organism evidence="14">
    <name type="scientific">Naegleria gruberi</name>
    <name type="common">Amoeba</name>
    <dbReference type="NCBI Taxonomy" id="5762"/>
    <lineage>
        <taxon>Eukaryota</taxon>
        <taxon>Discoba</taxon>
        <taxon>Heterolobosea</taxon>
        <taxon>Tetramitia</taxon>
        <taxon>Eutetramitia</taxon>
        <taxon>Vahlkampfiidae</taxon>
        <taxon>Naegleria</taxon>
    </lineage>
</organism>
<keyword evidence="8" id="KW-0206">Cytoskeleton</keyword>
<dbReference type="InParanoid" id="D2VKB6"/>
<evidence type="ECO:0000256" key="4">
    <source>
        <dbReference type="ARBA" id="ARBA00022618"/>
    </source>
</evidence>
<keyword evidence="3" id="KW-0963">Cytoplasm</keyword>
<dbReference type="InterPro" id="IPR032733">
    <property type="entry name" value="HAUS3_N"/>
</dbReference>
<evidence type="ECO:0000256" key="10">
    <source>
        <dbReference type="SAM" id="Coils"/>
    </source>
</evidence>
<comment type="subcellular location">
    <subcellularLocation>
        <location evidence="1">Cytoplasm</location>
        <location evidence="1">Cytoskeleton</location>
        <location evidence="1">Spindle</location>
    </subcellularLocation>
</comment>
<keyword evidence="9" id="KW-0131">Cell cycle</keyword>
<feature type="coiled-coil region" evidence="10">
    <location>
        <begin position="252"/>
        <end position="300"/>
    </location>
</feature>
<evidence type="ECO:0000313" key="13">
    <source>
        <dbReference type="EMBL" id="EFC42657.1"/>
    </source>
</evidence>
<sequence length="591" mass="68727">MLKFNSSSMSRRGAIDHNSGSGGSGSSSSSSEGKLLHLLLRKLNYGDLETYPSSKEEGFNLPVDPSVLDWIFHCNETSTSFILKLCNIIKSESMILTENEIKEFEELEKQGRILHGHDLEQALELGDDFYRNKDETPIEDLEKELELLNEELDILENQLEKKKIQKDKLKHYFEKLGEKQLKNVQSISMKNLEFTRILTQVKNSVEEYVKALSNHSLLNLTELNLENDGMVEENLKQLMDKFNENDAGEDNLEKHSKELNRLSSIYKTTEEQYLTSLTSYKKLQASLESANNQKEHLHNYQHLDISTIIENIEKTKKQVANLKSIVLQYITNDIPILVKDLTELNSVNVINQDYIKKIDFEQKRNEELNMIVNHVLTRYSTLRLLNECFNMEYTNIYKDYLLINCIIIELNEILQGFETRLYHYQRLSEIQLIDKQQEELSNSEDVSSSLYSIHSDLNSILSNDFQNFISNSPLKTQNLSEALRHTINETKKEIHALKLELNLMIGKVLEKNIELEKCLFHSEIDLNNPNIVPQLISKDIMEQLQFIKTQTDDLSNVMKRVLEQQAQTQHLLQTDEFIRNERDISKVFSKI</sequence>
<evidence type="ECO:0000313" key="14">
    <source>
        <dbReference type="Proteomes" id="UP000006671"/>
    </source>
</evidence>